<accession>A0A7N2M9A4</accession>
<evidence type="ECO:0000256" key="1">
    <source>
        <dbReference type="ARBA" id="ARBA00008262"/>
    </source>
</evidence>
<keyword evidence="4" id="KW-0812">Transmembrane</keyword>
<evidence type="ECO:0000256" key="2">
    <source>
        <dbReference type="ARBA" id="ARBA00022729"/>
    </source>
</evidence>
<keyword evidence="2" id="KW-0732">Signal</keyword>
<name>A0A7N2M9A4_QUELO</name>
<dbReference type="InterPro" id="IPR036312">
    <property type="entry name" value="Bifun_inhib/LTP/seed_sf"/>
</dbReference>
<evidence type="ECO:0000313" key="7">
    <source>
        <dbReference type="Proteomes" id="UP000594261"/>
    </source>
</evidence>
<reference evidence="6" key="2">
    <citation type="submission" date="2021-01" db="UniProtKB">
        <authorList>
            <consortium name="EnsemblPlants"/>
        </authorList>
    </citation>
    <scope>IDENTIFICATION</scope>
</reference>
<dbReference type="GO" id="GO:0045735">
    <property type="term" value="F:nutrient reservoir activity"/>
    <property type="evidence" value="ECO:0007669"/>
    <property type="project" value="InterPro"/>
</dbReference>
<organism evidence="6 7">
    <name type="scientific">Quercus lobata</name>
    <name type="common">Valley oak</name>
    <dbReference type="NCBI Taxonomy" id="97700"/>
    <lineage>
        <taxon>Eukaryota</taxon>
        <taxon>Viridiplantae</taxon>
        <taxon>Streptophyta</taxon>
        <taxon>Embryophyta</taxon>
        <taxon>Tracheophyta</taxon>
        <taxon>Spermatophyta</taxon>
        <taxon>Magnoliopsida</taxon>
        <taxon>eudicotyledons</taxon>
        <taxon>Gunneridae</taxon>
        <taxon>Pentapetalae</taxon>
        <taxon>rosids</taxon>
        <taxon>fabids</taxon>
        <taxon>Fagales</taxon>
        <taxon>Fagaceae</taxon>
        <taxon>Quercus</taxon>
    </lineage>
</organism>
<dbReference type="Gramene" id="QL08p013125:mrna">
    <property type="protein sequence ID" value="QL08p013125:mrna"/>
    <property type="gene ID" value="QL08p013125"/>
</dbReference>
<keyword evidence="7" id="KW-1185">Reference proteome</keyword>
<dbReference type="Gene3D" id="1.10.110.10">
    <property type="entry name" value="Plant lipid-transfer and hydrophobic proteins"/>
    <property type="match status" value="1"/>
</dbReference>
<dbReference type="PANTHER" id="PTHR35496">
    <property type="entry name" value="2S SEED STORAGE PROTEIN 1-RELATED"/>
    <property type="match status" value="1"/>
</dbReference>
<dbReference type="InterPro" id="IPR000617">
    <property type="entry name" value="Napin/2SS/CON"/>
</dbReference>
<evidence type="ECO:0000256" key="3">
    <source>
        <dbReference type="ARBA" id="ARBA00023157"/>
    </source>
</evidence>
<keyword evidence="4" id="KW-0472">Membrane</keyword>
<evidence type="ECO:0000259" key="5">
    <source>
        <dbReference type="SMART" id="SM00499"/>
    </source>
</evidence>
<dbReference type="PANTHER" id="PTHR35496:SF20">
    <property type="entry name" value="2S SEED STORAGE PROTEIN 1-RELATED"/>
    <property type="match status" value="1"/>
</dbReference>
<dbReference type="InterPro" id="IPR016140">
    <property type="entry name" value="Bifunc_inhib/LTP/seed_store"/>
</dbReference>
<comment type="similarity">
    <text evidence="1">Belongs to the 2S seed storage albumins family.</text>
</comment>
<feature type="domain" description="Bifunctional inhibitor/plant lipid transfer protein/seed storage helical" evidence="5">
    <location>
        <begin position="111"/>
        <end position="208"/>
    </location>
</feature>
<dbReference type="Proteomes" id="UP000594261">
    <property type="component" value="Chromosome 8"/>
</dbReference>
<reference evidence="6 7" key="1">
    <citation type="journal article" date="2016" name="G3 (Bethesda)">
        <title>First Draft Assembly and Annotation of the Genome of a California Endemic Oak Quercus lobata Nee (Fagaceae).</title>
        <authorList>
            <person name="Sork V.L."/>
            <person name="Fitz-Gibbon S.T."/>
            <person name="Puiu D."/>
            <person name="Crepeau M."/>
            <person name="Gugger P.F."/>
            <person name="Sherman R."/>
            <person name="Stevens K."/>
            <person name="Langley C.H."/>
            <person name="Pellegrini M."/>
            <person name="Salzberg S.L."/>
        </authorList>
    </citation>
    <scope>NUCLEOTIDE SEQUENCE [LARGE SCALE GENOMIC DNA]</scope>
    <source>
        <strain evidence="6 7">cv. SW786</strain>
    </source>
</reference>
<dbReference type="EnsemblPlants" id="QL08p013125:mrna">
    <property type="protein sequence ID" value="QL08p013125:mrna"/>
    <property type="gene ID" value="QL08p013125"/>
</dbReference>
<dbReference type="SUPFAM" id="SSF47699">
    <property type="entry name" value="Bifunctional inhibitor/lipid-transfer protein/seed storage 2S albumin"/>
    <property type="match status" value="1"/>
</dbReference>
<dbReference type="EMBL" id="LRBV02000008">
    <property type="status" value="NOT_ANNOTATED_CDS"/>
    <property type="molecule type" value="Genomic_DNA"/>
</dbReference>
<dbReference type="OMA" id="CAYSVAN"/>
<dbReference type="AlphaFoldDB" id="A0A7N2M9A4"/>
<keyword evidence="3" id="KW-1015">Disulfide bond</keyword>
<proteinExistence type="inferred from homology"/>
<evidence type="ECO:0000313" key="6">
    <source>
        <dbReference type="EnsemblPlants" id="QL08p013125:mrna"/>
    </source>
</evidence>
<sequence length="218" mass="24460">MSPQCKGILSVLYSFSHLSLPLVDQTTNLLDACPIKTFLKSLWVAVRLKITVQSPKTTQLSSILMAKLTLLAAILTFLIVVANTCAYSVANIEVDGYRDADMRAPVRSTCCEQVQRQDLNQCVQYLKRASEGYLSLRRGCDEKEEQQQAALLCCEQLRQLDDKCQCEGVVEVFKEQMQQGQLQGQGMREILQRVRELPEMCGLETQHCEIPSGCGFAF</sequence>
<evidence type="ECO:0000256" key="4">
    <source>
        <dbReference type="SAM" id="Phobius"/>
    </source>
</evidence>
<keyword evidence="4" id="KW-1133">Transmembrane helix</keyword>
<protein>
    <recommendedName>
        <fullName evidence="5">Bifunctional inhibitor/plant lipid transfer protein/seed storage helical domain-containing protein</fullName>
    </recommendedName>
</protein>
<feature type="transmembrane region" description="Helical" evidence="4">
    <location>
        <begin position="68"/>
        <end position="90"/>
    </location>
</feature>
<dbReference type="SMART" id="SM00499">
    <property type="entry name" value="AAI"/>
    <property type="match status" value="1"/>
</dbReference>
<dbReference type="InParanoid" id="A0A7N2M9A4"/>